<proteinExistence type="predicted"/>
<protein>
    <submittedName>
        <fullName evidence="2">Uncharacterized protein</fullName>
    </submittedName>
</protein>
<dbReference type="Gramene" id="ERN03498">
    <property type="protein sequence ID" value="ERN03498"/>
    <property type="gene ID" value="AMTR_s00003p00269870"/>
</dbReference>
<evidence type="ECO:0000256" key="1">
    <source>
        <dbReference type="SAM" id="MobiDB-lite"/>
    </source>
</evidence>
<dbReference type="Proteomes" id="UP000017836">
    <property type="component" value="Unassembled WGS sequence"/>
</dbReference>
<sequence length="89" mass="10005">MGRNSELRLEAKPMQKVHPQGFDKRAKDLEMMPRWDLKLRPGVQLQVAPYFGRVGFHVERGPQSGSTCVATDGNEDTSPNDQLFQHGAI</sequence>
<dbReference type="EMBL" id="KI394358">
    <property type="protein sequence ID" value="ERN03498.1"/>
    <property type="molecule type" value="Genomic_DNA"/>
</dbReference>
<evidence type="ECO:0000313" key="2">
    <source>
        <dbReference type="EMBL" id="ERN03498.1"/>
    </source>
</evidence>
<keyword evidence="3" id="KW-1185">Reference proteome</keyword>
<accession>W1P6E5</accession>
<organism evidence="2 3">
    <name type="scientific">Amborella trichopoda</name>
    <dbReference type="NCBI Taxonomy" id="13333"/>
    <lineage>
        <taxon>Eukaryota</taxon>
        <taxon>Viridiplantae</taxon>
        <taxon>Streptophyta</taxon>
        <taxon>Embryophyta</taxon>
        <taxon>Tracheophyta</taxon>
        <taxon>Spermatophyta</taxon>
        <taxon>Magnoliopsida</taxon>
        <taxon>Amborellales</taxon>
        <taxon>Amborellaceae</taxon>
        <taxon>Amborella</taxon>
    </lineage>
</organism>
<dbReference type="AlphaFoldDB" id="W1P6E5"/>
<feature type="region of interest" description="Disordered" evidence="1">
    <location>
        <begin position="61"/>
        <end position="89"/>
    </location>
</feature>
<reference evidence="3" key="1">
    <citation type="journal article" date="2013" name="Science">
        <title>The Amborella genome and the evolution of flowering plants.</title>
        <authorList>
            <consortium name="Amborella Genome Project"/>
        </authorList>
    </citation>
    <scope>NUCLEOTIDE SEQUENCE [LARGE SCALE GENOMIC DNA]</scope>
</reference>
<name>W1P6E5_AMBTC</name>
<gene>
    <name evidence="2" type="ORF">AMTR_s00003p00269870</name>
</gene>
<dbReference type="HOGENOM" id="CLU_2457774_0_0_1"/>
<evidence type="ECO:0000313" key="3">
    <source>
        <dbReference type="Proteomes" id="UP000017836"/>
    </source>
</evidence>